<dbReference type="EMBL" id="MU268595">
    <property type="protein sequence ID" value="KAH7904132.1"/>
    <property type="molecule type" value="Genomic_DNA"/>
</dbReference>
<proteinExistence type="predicted"/>
<evidence type="ECO:0000313" key="2">
    <source>
        <dbReference type="Proteomes" id="UP000790377"/>
    </source>
</evidence>
<name>A0ACB7ZTU7_9AGAM</name>
<protein>
    <submittedName>
        <fullName evidence="1">Uncharacterized protein</fullName>
    </submittedName>
</protein>
<keyword evidence="2" id="KW-1185">Reference proteome</keyword>
<feature type="non-terminal residue" evidence="1">
    <location>
        <position position="116"/>
    </location>
</feature>
<comment type="caution">
    <text evidence="1">The sequence shown here is derived from an EMBL/GenBank/DDBJ whole genome shotgun (WGS) entry which is preliminary data.</text>
</comment>
<reference evidence="1" key="1">
    <citation type="journal article" date="2021" name="New Phytol.">
        <title>Evolutionary innovations through gain and loss of genes in the ectomycorrhizal Boletales.</title>
        <authorList>
            <person name="Wu G."/>
            <person name="Miyauchi S."/>
            <person name="Morin E."/>
            <person name="Kuo A."/>
            <person name="Drula E."/>
            <person name="Varga T."/>
            <person name="Kohler A."/>
            <person name="Feng B."/>
            <person name="Cao Y."/>
            <person name="Lipzen A."/>
            <person name="Daum C."/>
            <person name="Hundley H."/>
            <person name="Pangilinan J."/>
            <person name="Johnson J."/>
            <person name="Barry K."/>
            <person name="LaButti K."/>
            <person name="Ng V."/>
            <person name="Ahrendt S."/>
            <person name="Min B."/>
            <person name="Choi I.G."/>
            <person name="Park H."/>
            <person name="Plett J.M."/>
            <person name="Magnuson J."/>
            <person name="Spatafora J.W."/>
            <person name="Nagy L.G."/>
            <person name="Henrissat B."/>
            <person name="Grigoriev I.V."/>
            <person name="Yang Z.L."/>
            <person name="Xu J."/>
            <person name="Martin F.M."/>
        </authorList>
    </citation>
    <scope>NUCLEOTIDE SEQUENCE</scope>
    <source>
        <strain evidence="1">ATCC 28755</strain>
    </source>
</reference>
<gene>
    <name evidence="1" type="ORF">BJ138DRAFT_1019549</name>
</gene>
<accession>A0ACB7ZTU7</accession>
<sequence length="116" mass="12937">MEDSAEIIDAGGFDFTIEDCYREVEAIVKEFGFDENEDQERSFRIIAEYFLERSEVPLHMFMTGIGGSGKSYVVEALVEFFHRCGASEQLLLSAPTGSAAVLINGYTIHALTFLPK</sequence>
<evidence type="ECO:0000313" key="1">
    <source>
        <dbReference type="EMBL" id="KAH7904132.1"/>
    </source>
</evidence>
<organism evidence="1 2">
    <name type="scientific">Hygrophoropsis aurantiaca</name>
    <dbReference type="NCBI Taxonomy" id="72124"/>
    <lineage>
        <taxon>Eukaryota</taxon>
        <taxon>Fungi</taxon>
        <taxon>Dikarya</taxon>
        <taxon>Basidiomycota</taxon>
        <taxon>Agaricomycotina</taxon>
        <taxon>Agaricomycetes</taxon>
        <taxon>Agaricomycetidae</taxon>
        <taxon>Boletales</taxon>
        <taxon>Coniophorineae</taxon>
        <taxon>Hygrophoropsidaceae</taxon>
        <taxon>Hygrophoropsis</taxon>
    </lineage>
</organism>
<dbReference type="Proteomes" id="UP000790377">
    <property type="component" value="Unassembled WGS sequence"/>
</dbReference>